<reference evidence="1 2" key="1">
    <citation type="submission" date="2024-01" db="EMBL/GenBank/DDBJ databases">
        <authorList>
            <person name="Waweru B."/>
        </authorList>
    </citation>
    <scope>NUCLEOTIDE SEQUENCE [LARGE SCALE GENOMIC DNA]</scope>
</reference>
<evidence type="ECO:0000313" key="1">
    <source>
        <dbReference type="EMBL" id="CAK7347954.1"/>
    </source>
</evidence>
<dbReference type="EMBL" id="CAWUPB010001173">
    <property type="protein sequence ID" value="CAK7347954.1"/>
    <property type="molecule type" value="Genomic_DNA"/>
</dbReference>
<gene>
    <name evidence="1" type="ORF">DCAF_LOCUS20645</name>
</gene>
<organism evidence="1 2">
    <name type="scientific">Dovyalis caffra</name>
    <dbReference type="NCBI Taxonomy" id="77055"/>
    <lineage>
        <taxon>Eukaryota</taxon>
        <taxon>Viridiplantae</taxon>
        <taxon>Streptophyta</taxon>
        <taxon>Embryophyta</taxon>
        <taxon>Tracheophyta</taxon>
        <taxon>Spermatophyta</taxon>
        <taxon>Magnoliopsida</taxon>
        <taxon>eudicotyledons</taxon>
        <taxon>Gunneridae</taxon>
        <taxon>Pentapetalae</taxon>
        <taxon>rosids</taxon>
        <taxon>fabids</taxon>
        <taxon>Malpighiales</taxon>
        <taxon>Salicaceae</taxon>
        <taxon>Flacourtieae</taxon>
        <taxon>Dovyalis</taxon>
    </lineage>
</organism>
<proteinExistence type="predicted"/>
<comment type="caution">
    <text evidence="1">The sequence shown here is derived from an EMBL/GenBank/DDBJ whole genome shotgun (WGS) entry which is preliminary data.</text>
</comment>
<evidence type="ECO:0000313" key="2">
    <source>
        <dbReference type="Proteomes" id="UP001314170"/>
    </source>
</evidence>
<dbReference type="AlphaFoldDB" id="A0AAV1S8Z6"/>
<accession>A0AAV1S8Z6</accession>
<protein>
    <submittedName>
        <fullName evidence="1">Uncharacterized protein</fullName>
    </submittedName>
</protein>
<sequence length="101" mass="11092">MATETIGLIRTEFGIHDHESQFRMSRGTEFRLYTDLVHGPQSTATINENEQFTLTEIGTTADSSKPAGIDQYFAGKTGAVGTPSESLGCLLRNQLRRIITS</sequence>
<keyword evidence="2" id="KW-1185">Reference proteome</keyword>
<name>A0AAV1S8Z6_9ROSI</name>
<dbReference type="Proteomes" id="UP001314170">
    <property type="component" value="Unassembled WGS sequence"/>
</dbReference>